<keyword evidence="3" id="KW-1185">Reference proteome</keyword>
<sequence length="259" mass="28022">MATTKTRRKTRKTYTDEQRQAFQERHAALAAEADAALTDPELGARVAALLGGGSRLLSYSLRNQALLMKQAAERGMSLHEVDTFKGWQSRGRQVRKGEKGLQIVRPRGRDGGQEPNEADAVEAIVLPREEAAGEEEGGKTRFRVMTVFEISQTEGPEETDVIADEAGEVTLFQSLADQAERYGYNVSIWAEDVFPTGAVEVDHEAASIAVSEAADSAEVLSKLAQEIAAIAVVKATESAARRAARPTGEADQVPTITVR</sequence>
<dbReference type="EMBL" id="BAAAOS010000066">
    <property type="protein sequence ID" value="GAA1616570.1"/>
    <property type="molecule type" value="Genomic_DNA"/>
</dbReference>
<protein>
    <recommendedName>
        <fullName evidence="1">N-terminal domain-containing protein</fullName>
    </recommendedName>
</protein>
<reference evidence="3" key="1">
    <citation type="journal article" date="2019" name="Int. J. Syst. Evol. Microbiol.">
        <title>The Global Catalogue of Microorganisms (GCM) 10K type strain sequencing project: providing services to taxonomists for standard genome sequencing and annotation.</title>
        <authorList>
            <consortium name="The Broad Institute Genomics Platform"/>
            <consortium name="The Broad Institute Genome Sequencing Center for Infectious Disease"/>
            <person name="Wu L."/>
            <person name="Ma J."/>
        </authorList>
    </citation>
    <scope>NUCLEOTIDE SEQUENCE [LARGE SCALE GENOMIC DNA]</scope>
    <source>
        <strain evidence="3">JCM 14969</strain>
    </source>
</reference>
<evidence type="ECO:0000259" key="1">
    <source>
        <dbReference type="Pfam" id="PF08401"/>
    </source>
</evidence>
<evidence type="ECO:0000313" key="3">
    <source>
        <dbReference type="Proteomes" id="UP001500393"/>
    </source>
</evidence>
<dbReference type="InterPro" id="IPR013610">
    <property type="entry name" value="ArdC_N"/>
</dbReference>
<dbReference type="Proteomes" id="UP001500393">
    <property type="component" value="Unassembled WGS sequence"/>
</dbReference>
<name>A0ABP4QQF5_9ACTN</name>
<feature type="domain" description="N-terminal" evidence="1">
    <location>
        <begin position="58"/>
        <end position="148"/>
    </location>
</feature>
<gene>
    <name evidence="2" type="ORF">GCM10009789_83240</name>
</gene>
<dbReference type="Pfam" id="PF08401">
    <property type="entry name" value="ArdcN"/>
    <property type="match status" value="1"/>
</dbReference>
<comment type="caution">
    <text evidence="2">The sequence shown here is derived from an EMBL/GenBank/DDBJ whole genome shotgun (WGS) entry which is preliminary data.</text>
</comment>
<organism evidence="2 3">
    <name type="scientific">Kribbella sancticallisti</name>
    <dbReference type="NCBI Taxonomy" id="460087"/>
    <lineage>
        <taxon>Bacteria</taxon>
        <taxon>Bacillati</taxon>
        <taxon>Actinomycetota</taxon>
        <taxon>Actinomycetes</taxon>
        <taxon>Propionibacteriales</taxon>
        <taxon>Kribbellaceae</taxon>
        <taxon>Kribbella</taxon>
    </lineage>
</organism>
<accession>A0ABP4QQF5</accession>
<evidence type="ECO:0000313" key="2">
    <source>
        <dbReference type="EMBL" id="GAA1616570.1"/>
    </source>
</evidence>
<proteinExistence type="predicted"/>